<protein>
    <submittedName>
        <fullName evidence="1">Uncharacterized protein</fullName>
    </submittedName>
</protein>
<sequence>MVRIEYSPKDKNKWLDALLNNIESQISSNNLRNEDLIKDILSLRVSLHLGVFVEPYLQLILDRKKTLESRFSVNKVSPYRQVFKDDILLLKRSGGPIIGICQIDESWSYVLNPDLWEEIKETHHKALCIQGPDFWIQKRKSNYATLMKLKNIELLDSPINFVKSDRRGWINLLPRDHKQTIKLF</sequence>
<reference evidence="1 2" key="1">
    <citation type="submission" date="2019-12" db="EMBL/GenBank/DDBJ databases">
        <title>Spirosoma sp. HMF4905 genome sequencing and assembly.</title>
        <authorList>
            <person name="Kang H."/>
            <person name="Cha I."/>
            <person name="Kim H."/>
            <person name="Joh K."/>
        </authorList>
    </citation>
    <scope>NUCLEOTIDE SEQUENCE [LARGE SCALE GENOMIC DNA]</scope>
    <source>
        <strain evidence="1 2">HMF4905</strain>
    </source>
</reference>
<accession>A0A7K1SPE0</accession>
<keyword evidence="2" id="KW-1185">Reference proteome</keyword>
<dbReference type="EMBL" id="WPIN01000025">
    <property type="protein sequence ID" value="MVM35684.1"/>
    <property type="molecule type" value="Genomic_DNA"/>
</dbReference>
<evidence type="ECO:0000313" key="2">
    <source>
        <dbReference type="Proteomes" id="UP000436006"/>
    </source>
</evidence>
<comment type="caution">
    <text evidence="1">The sequence shown here is derived from an EMBL/GenBank/DDBJ whole genome shotgun (WGS) entry which is preliminary data.</text>
</comment>
<dbReference type="SUPFAM" id="SSF88697">
    <property type="entry name" value="PUA domain-like"/>
    <property type="match status" value="1"/>
</dbReference>
<organism evidence="1 2">
    <name type="scientific">Spirosoma arboris</name>
    <dbReference type="NCBI Taxonomy" id="2682092"/>
    <lineage>
        <taxon>Bacteria</taxon>
        <taxon>Pseudomonadati</taxon>
        <taxon>Bacteroidota</taxon>
        <taxon>Cytophagia</taxon>
        <taxon>Cytophagales</taxon>
        <taxon>Cytophagaceae</taxon>
        <taxon>Spirosoma</taxon>
    </lineage>
</organism>
<evidence type="ECO:0000313" key="1">
    <source>
        <dbReference type="EMBL" id="MVM35684.1"/>
    </source>
</evidence>
<proteinExistence type="predicted"/>
<dbReference type="InterPro" id="IPR015947">
    <property type="entry name" value="PUA-like_sf"/>
</dbReference>
<dbReference type="Proteomes" id="UP000436006">
    <property type="component" value="Unassembled WGS sequence"/>
</dbReference>
<dbReference type="RefSeq" id="WP_157590486.1">
    <property type="nucleotide sequence ID" value="NZ_WPIN01000025.1"/>
</dbReference>
<name>A0A7K1SPE0_9BACT</name>
<gene>
    <name evidence="1" type="ORF">GO755_37060</name>
</gene>
<dbReference type="AlphaFoldDB" id="A0A7K1SPE0"/>